<evidence type="ECO:0000256" key="2">
    <source>
        <dbReference type="SAM" id="Phobius"/>
    </source>
</evidence>
<feature type="compositionally biased region" description="Polar residues" evidence="1">
    <location>
        <begin position="391"/>
        <end position="404"/>
    </location>
</feature>
<reference evidence="3 4" key="1">
    <citation type="submission" date="2013-05" db="EMBL/GenBank/DDBJ databases">
        <title>Draft genome of the parasitic nematode Anyclostoma ceylanicum.</title>
        <authorList>
            <person name="Mitreva M."/>
        </authorList>
    </citation>
    <scope>NUCLEOTIDE SEQUENCE [LARGE SCALE GENOMIC DNA]</scope>
</reference>
<keyword evidence="4" id="KW-1185">Reference proteome</keyword>
<accession>A0A0D6MCA7</accession>
<feature type="compositionally biased region" description="Polar residues" evidence="1">
    <location>
        <begin position="161"/>
        <end position="171"/>
    </location>
</feature>
<dbReference type="PANTHER" id="PTHR37972:SF3">
    <property type="entry name" value="PROTEIN CBG11222"/>
    <property type="match status" value="1"/>
</dbReference>
<dbReference type="Proteomes" id="UP000054495">
    <property type="component" value="Unassembled WGS sequence"/>
</dbReference>
<feature type="transmembrane region" description="Helical" evidence="2">
    <location>
        <begin position="12"/>
        <end position="44"/>
    </location>
</feature>
<evidence type="ECO:0000313" key="4">
    <source>
        <dbReference type="Proteomes" id="UP000054495"/>
    </source>
</evidence>
<gene>
    <name evidence="3" type="ORF">ANCCEY_02322</name>
</gene>
<proteinExistence type="predicted"/>
<feature type="compositionally biased region" description="Low complexity" evidence="1">
    <location>
        <begin position="273"/>
        <end position="390"/>
    </location>
</feature>
<keyword evidence="2" id="KW-0812">Transmembrane</keyword>
<dbReference type="PANTHER" id="PTHR37972">
    <property type="entry name" value="PROTEIN CBG25533"/>
    <property type="match status" value="1"/>
</dbReference>
<feature type="compositionally biased region" description="Low complexity" evidence="1">
    <location>
        <begin position="405"/>
        <end position="457"/>
    </location>
</feature>
<name>A0A0D6MCA7_9BILA</name>
<evidence type="ECO:0000313" key="3">
    <source>
        <dbReference type="EMBL" id="EPB78582.1"/>
    </source>
</evidence>
<feature type="compositionally biased region" description="Polar residues" evidence="1">
    <location>
        <begin position="184"/>
        <end position="193"/>
    </location>
</feature>
<feature type="compositionally biased region" description="Low complexity" evidence="1">
    <location>
        <begin position="172"/>
        <end position="183"/>
    </location>
</feature>
<feature type="compositionally biased region" description="Low complexity" evidence="1">
    <location>
        <begin position="194"/>
        <end position="235"/>
    </location>
</feature>
<dbReference type="AlphaFoldDB" id="A0A0D6MCA7"/>
<organism evidence="3 4">
    <name type="scientific">Ancylostoma ceylanicum</name>
    <dbReference type="NCBI Taxonomy" id="53326"/>
    <lineage>
        <taxon>Eukaryota</taxon>
        <taxon>Metazoa</taxon>
        <taxon>Ecdysozoa</taxon>
        <taxon>Nematoda</taxon>
        <taxon>Chromadorea</taxon>
        <taxon>Rhabditida</taxon>
        <taxon>Rhabditina</taxon>
        <taxon>Rhabditomorpha</taxon>
        <taxon>Strongyloidea</taxon>
        <taxon>Ancylostomatidae</taxon>
        <taxon>Ancylostomatinae</taxon>
        <taxon>Ancylostoma</taxon>
    </lineage>
</organism>
<sequence>MKLKRPEVWSLIVFLVGTTFGVVGTILAIVFGVETLLLCIFVSISGRVENKQCKIGNTQQLQNQNPAHVTTPMRNYSVFKQEFRKGKDDTVICYAYGVVYGNEDAASLPSYTNIQSQLDSNTKIVADASVDSVSSTTNNPCNILPSSTTSTASIPAFTSTMKPVTSQNNRISTQSSPTASSASNVTHPATTKPTTHSSSSLLISTTTVLTRTSTEGYPDTTASSAKTSTAASTSAFNSHPSTTATRSTTRMLISTSKASSAVTGSTTPSVWVTSTAQTSNPSSSVSNSSMSTLAPTSSASTATVISSSTVKTLSSTSKPSSTLKTTTSGTSTTSTSTFISKSTKISPISTSATITTSQRTTSIPHSSTSALTTTGPSAPTTNPSTSPTSAQMTSTEGSTPSSMRTTIGPTITSASSSSETISTSQILSSSTKNSIKTTSSISTTTTMMPTSSLSTTAATTATPCTGEYKYSGDIAVAFELTTGSMTNEVEEFVTALLTYPNNPYSFEPDVITQVPPSSYILAPYPNTSVYVPPSQNKYGELTDSSLQPLLLAFNTLLARNPATEAKINDAFELISEAKNQGDVRAIVLAGVSDAFVQEAQKLAQDLIGQGYEVFTVSIGGSSNFSALSNDASNNFNISTPYNSTEAIAVATDIGEKLCEFDASVLTSASMPATTSPLCEQPRINQDIAFVVELSTSSGNLSASHAASDFITQYLITEAVFDDSHSNYAIVPFPNASTYSDLSRGVQDFGTLRTSDFSATFKIMFAIFPHGNTSDVDSGLSYTETHEFPLLQDDYHRTILIFANSNGRSAGNESPDGKELCNTFIPGDGENL</sequence>
<evidence type="ECO:0000256" key="1">
    <source>
        <dbReference type="SAM" id="MobiDB-lite"/>
    </source>
</evidence>
<protein>
    <submittedName>
        <fullName evidence="3">Uncharacterized protein</fullName>
    </submittedName>
</protein>
<feature type="compositionally biased region" description="Polar residues" evidence="1">
    <location>
        <begin position="236"/>
        <end position="248"/>
    </location>
</feature>
<keyword evidence="2" id="KW-1133">Transmembrane helix</keyword>
<dbReference type="EMBL" id="KE124809">
    <property type="protein sequence ID" value="EPB78582.1"/>
    <property type="molecule type" value="Genomic_DNA"/>
</dbReference>
<feature type="region of interest" description="Disordered" evidence="1">
    <location>
        <begin position="272"/>
        <end position="457"/>
    </location>
</feature>
<keyword evidence="2" id="KW-0472">Membrane</keyword>
<feature type="region of interest" description="Disordered" evidence="1">
    <location>
        <begin position="160"/>
        <end position="248"/>
    </location>
</feature>